<dbReference type="AlphaFoldDB" id="A0AAD4YP85"/>
<accession>A0AAD4YP85</accession>
<comment type="caution">
    <text evidence="1">The sequence shown here is derived from an EMBL/GenBank/DDBJ whole genome shotgun (WGS) entry which is preliminary data.</text>
</comment>
<evidence type="ECO:0000313" key="2">
    <source>
        <dbReference type="Proteomes" id="UP001054821"/>
    </source>
</evidence>
<name>A0AAD4YP85_PRUDU</name>
<dbReference type="Proteomes" id="UP001054821">
    <property type="component" value="Chromosome 7"/>
</dbReference>
<keyword evidence="2" id="KW-1185">Reference proteome</keyword>
<reference evidence="1 2" key="1">
    <citation type="journal article" date="2022" name="G3 (Bethesda)">
        <title>Whole-genome sequence and methylome profiling of the almond [Prunus dulcis (Mill.) D.A. Webb] cultivar 'Nonpareil'.</title>
        <authorList>
            <person name="D'Amico-Willman K.M."/>
            <person name="Ouma W.Z."/>
            <person name="Meulia T."/>
            <person name="Sideli G.M."/>
            <person name="Gradziel T.M."/>
            <person name="Fresnedo-Ramirez J."/>
        </authorList>
    </citation>
    <scope>NUCLEOTIDE SEQUENCE [LARGE SCALE GENOMIC DNA]</scope>
    <source>
        <strain evidence="1">Clone GOH B32 T37-40</strain>
    </source>
</reference>
<dbReference type="EMBL" id="JAJFAZ020000007">
    <property type="protein sequence ID" value="KAI5316476.1"/>
    <property type="molecule type" value="Genomic_DNA"/>
</dbReference>
<gene>
    <name evidence="1" type="ORF">L3X38_036183</name>
</gene>
<sequence length="102" mass="11465">MFRRLLVRLVCVRKTCHRCTSIEDSAVLDGEPSPPVGQLIPGHMVVEDSSVWFSQTIPSWIVPLLPPPPGTWILGCGNSDMYIWICQNLGIFGGMFRRPLDR</sequence>
<proteinExistence type="predicted"/>
<protein>
    <submittedName>
        <fullName evidence="1">Uncharacterized protein</fullName>
    </submittedName>
</protein>
<organism evidence="1 2">
    <name type="scientific">Prunus dulcis</name>
    <name type="common">Almond</name>
    <name type="synonym">Amygdalus dulcis</name>
    <dbReference type="NCBI Taxonomy" id="3755"/>
    <lineage>
        <taxon>Eukaryota</taxon>
        <taxon>Viridiplantae</taxon>
        <taxon>Streptophyta</taxon>
        <taxon>Embryophyta</taxon>
        <taxon>Tracheophyta</taxon>
        <taxon>Spermatophyta</taxon>
        <taxon>Magnoliopsida</taxon>
        <taxon>eudicotyledons</taxon>
        <taxon>Gunneridae</taxon>
        <taxon>Pentapetalae</taxon>
        <taxon>rosids</taxon>
        <taxon>fabids</taxon>
        <taxon>Rosales</taxon>
        <taxon>Rosaceae</taxon>
        <taxon>Amygdaloideae</taxon>
        <taxon>Amygdaleae</taxon>
        <taxon>Prunus</taxon>
    </lineage>
</organism>
<evidence type="ECO:0000313" key="1">
    <source>
        <dbReference type="EMBL" id="KAI5316476.1"/>
    </source>
</evidence>